<sequence length="179" mass="20028">MGDKIRVFVAVYTRPTSSNSSTTSSSKSRPTAQKYHWGLWLEPKGSTGNGTSFDLEDAIAYSSVSSPFGWRMHIDEHKSVPSHMLGRIMIGKMVEGSSEFDVARILTQVQMPCEAGSQVGNAVEWVKRVIFELQEVGCAERFSIDAFMDEALSLAVSWHSKKGRKEPEKVNYTWSRTFP</sequence>
<dbReference type="Proteomes" id="UP001521785">
    <property type="component" value="Unassembled WGS sequence"/>
</dbReference>
<name>A0ABR3RDF0_9PLEO</name>
<dbReference type="Pfam" id="PF21858">
    <property type="entry name" value="DUF6914"/>
    <property type="match status" value="1"/>
</dbReference>
<keyword evidence="2" id="KW-1185">Reference proteome</keyword>
<dbReference type="EMBL" id="JAKJXO020000007">
    <property type="protein sequence ID" value="KAL1602328.1"/>
    <property type="molecule type" value="Genomic_DNA"/>
</dbReference>
<organism evidence="1 2">
    <name type="scientific">Paraconiothyrium brasiliense</name>
    <dbReference type="NCBI Taxonomy" id="300254"/>
    <lineage>
        <taxon>Eukaryota</taxon>
        <taxon>Fungi</taxon>
        <taxon>Dikarya</taxon>
        <taxon>Ascomycota</taxon>
        <taxon>Pezizomycotina</taxon>
        <taxon>Dothideomycetes</taxon>
        <taxon>Pleosporomycetidae</taxon>
        <taxon>Pleosporales</taxon>
        <taxon>Massarineae</taxon>
        <taxon>Didymosphaeriaceae</taxon>
        <taxon>Paraconiothyrium</taxon>
    </lineage>
</organism>
<accession>A0ABR3RDF0</accession>
<dbReference type="InterPro" id="IPR054208">
    <property type="entry name" value="DUF6914"/>
</dbReference>
<evidence type="ECO:0000313" key="1">
    <source>
        <dbReference type="EMBL" id="KAL1602328.1"/>
    </source>
</evidence>
<proteinExistence type="predicted"/>
<comment type="caution">
    <text evidence="1">The sequence shown here is derived from an EMBL/GenBank/DDBJ whole genome shotgun (WGS) entry which is preliminary data.</text>
</comment>
<reference evidence="1 2" key="1">
    <citation type="submission" date="2024-02" db="EMBL/GenBank/DDBJ databases">
        <title>De novo assembly and annotation of 12 fungi associated with fruit tree decline syndrome in Ontario, Canada.</title>
        <authorList>
            <person name="Sulman M."/>
            <person name="Ellouze W."/>
            <person name="Ilyukhin E."/>
        </authorList>
    </citation>
    <scope>NUCLEOTIDE SEQUENCE [LARGE SCALE GENOMIC DNA]</scope>
    <source>
        <strain evidence="1 2">M42-189</strain>
    </source>
</reference>
<gene>
    <name evidence="1" type="ORF">SLS60_005743</name>
</gene>
<protein>
    <submittedName>
        <fullName evidence="1">Uncharacterized protein</fullName>
    </submittedName>
</protein>
<evidence type="ECO:0000313" key="2">
    <source>
        <dbReference type="Proteomes" id="UP001521785"/>
    </source>
</evidence>